<comment type="caution">
    <text evidence="2">The sequence shown here is derived from an EMBL/GenBank/DDBJ whole genome shotgun (WGS) entry which is preliminary data.</text>
</comment>
<feature type="region of interest" description="Disordered" evidence="1">
    <location>
        <begin position="85"/>
        <end position="169"/>
    </location>
</feature>
<feature type="compositionally biased region" description="Basic and acidic residues" evidence="1">
    <location>
        <begin position="156"/>
        <end position="169"/>
    </location>
</feature>
<feature type="compositionally biased region" description="Basic residues" evidence="1">
    <location>
        <begin position="133"/>
        <end position="144"/>
    </location>
</feature>
<evidence type="ECO:0000313" key="2">
    <source>
        <dbReference type="EMBL" id="KAJ8071382.1"/>
    </source>
</evidence>
<evidence type="ECO:0008006" key="4">
    <source>
        <dbReference type="Google" id="ProtNLM"/>
    </source>
</evidence>
<evidence type="ECO:0000256" key="1">
    <source>
        <dbReference type="SAM" id="MobiDB-lite"/>
    </source>
</evidence>
<organism evidence="2 3">
    <name type="scientific">Sclerotinia nivalis</name>
    <dbReference type="NCBI Taxonomy" id="352851"/>
    <lineage>
        <taxon>Eukaryota</taxon>
        <taxon>Fungi</taxon>
        <taxon>Dikarya</taxon>
        <taxon>Ascomycota</taxon>
        <taxon>Pezizomycotina</taxon>
        <taxon>Leotiomycetes</taxon>
        <taxon>Helotiales</taxon>
        <taxon>Sclerotiniaceae</taxon>
        <taxon>Sclerotinia</taxon>
    </lineage>
</organism>
<protein>
    <recommendedName>
        <fullName evidence="4">Myb-like domain-containing protein</fullName>
    </recommendedName>
</protein>
<dbReference type="Proteomes" id="UP001152300">
    <property type="component" value="Unassembled WGS sequence"/>
</dbReference>
<keyword evidence="3" id="KW-1185">Reference proteome</keyword>
<reference evidence="2" key="1">
    <citation type="submission" date="2022-11" db="EMBL/GenBank/DDBJ databases">
        <title>Genome Resource of Sclerotinia nivalis Strain SnTB1, a Plant Pathogen Isolated from American Ginseng.</title>
        <authorList>
            <person name="Fan S."/>
        </authorList>
    </citation>
    <scope>NUCLEOTIDE SEQUENCE</scope>
    <source>
        <strain evidence="2">SnTB1</strain>
    </source>
</reference>
<accession>A0A9X0AYN4</accession>
<feature type="region of interest" description="Disordered" evidence="1">
    <location>
        <begin position="1"/>
        <end position="56"/>
    </location>
</feature>
<dbReference type="EMBL" id="JAPEIS010000001">
    <property type="protein sequence ID" value="KAJ8071382.1"/>
    <property type="molecule type" value="Genomic_DNA"/>
</dbReference>
<sequence>MSTSSESPKQAAETAPAVPRAKGKAAADNPLKFPRSTRATASGKAPSSGRRWTQEERDSVLLQICLQAGGENFVPDWAAIHVAGRSERSTQHVWNEIKKSAAGPVVGESENDGDSNDKKRKNPTEEAEEVPIKKKSKVAKKAAAKAKAEEAEDGAEEKPVVDKYFDIDA</sequence>
<gene>
    <name evidence="2" type="ORF">OCU04_001706</name>
</gene>
<name>A0A9X0AYN4_9HELO</name>
<proteinExistence type="predicted"/>
<feature type="compositionally biased region" description="Basic and acidic residues" evidence="1">
    <location>
        <begin position="85"/>
        <end position="99"/>
    </location>
</feature>
<dbReference type="AlphaFoldDB" id="A0A9X0AYN4"/>
<dbReference type="OrthoDB" id="4848529at2759"/>
<evidence type="ECO:0000313" key="3">
    <source>
        <dbReference type="Proteomes" id="UP001152300"/>
    </source>
</evidence>